<dbReference type="Gene3D" id="3.30.40.10">
    <property type="entry name" value="Zinc/RING finger domain, C3HC4 (zinc finger)"/>
    <property type="match status" value="1"/>
</dbReference>
<evidence type="ECO:0000256" key="2">
    <source>
        <dbReference type="ARBA" id="ARBA00022771"/>
    </source>
</evidence>
<dbReference type="CDD" id="cd16564">
    <property type="entry name" value="RING-HC_RNF222"/>
    <property type="match status" value="1"/>
</dbReference>
<reference evidence="6" key="1">
    <citation type="submission" date="2025-08" db="UniProtKB">
        <authorList>
            <consortium name="Ensembl"/>
        </authorList>
    </citation>
    <scope>IDENTIFICATION</scope>
</reference>
<accession>A0A8B9UTJ8</accession>
<sequence>MGADSRAQRHWCHALSLLKQGAGGCSPIQGLSPFPFSHGVFKEAPPAECPVCYEKFQPLEHTHRRLSCGHVFCHDCLVKCLLSAKLDGQVQSSIICPVCRYVTFLSKKKALCPEAAPGEALPSGQGLLGVSEDLWVLTCWIFCLLAKTWLLKPCWWIFLAF</sequence>
<dbReference type="PROSITE" id="PS00518">
    <property type="entry name" value="ZF_RING_1"/>
    <property type="match status" value="1"/>
</dbReference>
<dbReference type="InterPro" id="IPR017907">
    <property type="entry name" value="Znf_RING_CS"/>
</dbReference>
<dbReference type="InterPro" id="IPR042973">
    <property type="entry name" value="RNF222"/>
</dbReference>
<dbReference type="SUPFAM" id="SSF57850">
    <property type="entry name" value="RING/U-box"/>
    <property type="match status" value="1"/>
</dbReference>
<name>A0A8B9UTJ8_9AVES</name>
<dbReference type="Pfam" id="PF13445">
    <property type="entry name" value="zf-RING_UBOX"/>
    <property type="match status" value="1"/>
</dbReference>
<protein>
    <recommendedName>
        <fullName evidence="5">RING-type domain-containing protein</fullName>
    </recommendedName>
</protein>
<evidence type="ECO:0000256" key="1">
    <source>
        <dbReference type="ARBA" id="ARBA00022723"/>
    </source>
</evidence>
<keyword evidence="1" id="KW-0479">Metal-binding</keyword>
<feature type="domain" description="RING-type" evidence="5">
    <location>
        <begin position="49"/>
        <end position="100"/>
    </location>
</feature>
<dbReference type="PANTHER" id="PTHR47095">
    <property type="entry name" value="RING FINGER PROTEIN 222"/>
    <property type="match status" value="1"/>
</dbReference>
<dbReference type="Ensembl" id="ENSAZOT00000014408.1">
    <property type="protein sequence ID" value="ENSAZOP00000013403.1"/>
    <property type="gene ID" value="ENSAZOG00000008637.1"/>
</dbReference>
<evidence type="ECO:0000256" key="4">
    <source>
        <dbReference type="PROSITE-ProRule" id="PRU00175"/>
    </source>
</evidence>
<evidence type="ECO:0000313" key="7">
    <source>
        <dbReference type="Proteomes" id="UP000694549"/>
    </source>
</evidence>
<keyword evidence="7" id="KW-1185">Reference proteome</keyword>
<keyword evidence="3" id="KW-0862">Zinc</keyword>
<evidence type="ECO:0000313" key="6">
    <source>
        <dbReference type="Ensembl" id="ENSAZOP00000013403.1"/>
    </source>
</evidence>
<dbReference type="PANTHER" id="PTHR47095:SF1">
    <property type="entry name" value="RING FINGER PROTEIN 222"/>
    <property type="match status" value="1"/>
</dbReference>
<reference evidence="6" key="2">
    <citation type="submission" date="2025-09" db="UniProtKB">
        <authorList>
            <consortium name="Ensembl"/>
        </authorList>
    </citation>
    <scope>IDENTIFICATION</scope>
</reference>
<keyword evidence="2 4" id="KW-0863">Zinc-finger</keyword>
<dbReference type="InterPro" id="IPR027370">
    <property type="entry name" value="Znf-RING_euk"/>
</dbReference>
<dbReference type="AlphaFoldDB" id="A0A8B9UTJ8"/>
<evidence type="ECO:0000259" key="5">
    <source>
        <dbReference type="PROSITE" id="PS50089"/>
    </source>
</evidence>
<dbReference type="SMART" id="SM00184">
    <property type="entry name" value="RING"/>
    <property type="match status" value="1"/>
</dbReference>
<organism evidence="6 7">
    <name type="scientific">Anas zonorhyncha</name>
    <name type="common">Eastern spot-billed duck</name>
    <dbReference type="NCBI Taxonomy" id="75864"/>
    <lineage>
        <taxon>Eukaryota</taxon>
        <taxon>Metazoa</taxon>
        <taxon>Chordata</taxon>
        <taxon>Craniata</taxon>
        <taxon>Vertebrata</taxon>
        <taxon>Euteleostomi</taxon>
        <taxon>Archelosauria</taxon>
        <taxon>Archosauria</taxon>
        <taxon>Dinosauria</taxon>
        <taxon>Saurischia</taxon>
        <taxon>Theropoda</taxon>
        <taxon>Coelurosauria</taxon>
        <taxon>Aves</taxon>
        <taxon>Neognathae</taxon>
        <taxon>Galloanserae</taxon>
        <taxon>Anseriformes</taxon>
        <taxon>Anatidae</taxon>
        <taxon>Anatinae</taxon>
        <taxon>Anas</taxon>
    </lineage>
</organism>
<dbReference type="PROSITE" id="PS50089">
    <property type="entry name" value="ZF_RING_2"/>
    <property type="match status" value="1"/>
</dbReference>
<proteinExistence type="predicted"/>
<dbReference type="InterPro" id="IPR013083">
    <property type="entry name" value="Znf_RING/FYVE/PHD"/>
</dbReference>
<dbReference type="InterPro" id="IPR001841">
    <property type="entry name" value="Znf_RING"/>
</dbReference>
<dbReference type="GO" id="GO:0008270">
    <property type="term" value="F:zinc ion binding"/>
    <property type="evidence" value="ECO:0007669"/>
    <property type="project" value="UniProtKB-KW"/>
</dbReference>
<evidence type="ECO:0000256" key="3">
    <source>
        <dbReference type="ARBA" id="ARBA00022833"/>
    </source>
</evidence>
<dbReference type="Proteomes" id="UP000694549">
    <property type="component" value="Unplaced"/>
</dbReference>